<dbReference type="InParanoid" id="A0A0L0H5V1"/>
<evidence type="ECO:0000256" key="1">
    <source>
        <dbReference type="SAM" id="SignalP"/>
    </source>
</evidence>
<dbReference type="InterPro" id="IPR021851">
    <property type="entry name" value="DUF3455"/>
</dbReference>
<dbReference type="PANTHER" id="PTHR35567:SF1">
    <property type="entry name" value="CONSERVED FUNGAL PROTEIN (AFU_ORTHOLOGUE AFUA_1G14230)"/>
    <property type="match status" value="1"/>
</dbReference>
<dbReference type="VEuPathDB" id="FungiDB:SPPG_08255"/>
<name>A0A0L0H5V1_SPIPD</name>
<evidence type="ECO:0000313" key="3">
    <source>
        <dbReference type="Proteomes" id="UP000053201"/>
    </source>
</evidence>
<feature type="signal peptide" evidence="1">
    <location>
        <begin position="1"/>
        <end position="20"/>
    </location>
</feature>
<gene>
    <name evidence="2" type="ORF">SPPG_08255</name>
</gene>
<dbReference type="OMA" id="NEAHYLP"/>
<sequence length="171" mass="19045">MTLTITKILVLLAAPLLASAAPWPRPKTVTPPSQPELNLFARGTQNYICDASQGKWLLLGADAPLWDQHGNEVGRHFFVDAVPHWQLHSDSSFIATKAVIPIPSPHGPTENIPWVMTQKAWSSQSGKMSEINFVARIDTEGGVAPPNEWCHWEADGKEYRKEYAARYLFAK</sequence>
<dbReference type="GeneID" id="27691429"/>
<dbReference type="Pfam" id="PF11937">
    <property type="entry name" value="DUF3455"/>
    <property type="match status" value="1"/>
</dbReference>
<evidence type="ECO:0000313" key="2">
    <source>
        <dbReference type="EMBL" id="KNC96354.1"/>
    </source>
</evidence>
<keyword evidence="3" id="KW-1185">Reference proteome</keyword>
<dbReference type="PANTHER" id="PTHR35567">
    <property type="entry name" value="MALATE DEHYDROGENASE (AFU_ORTHOLOGUE AFUA_2G13800)"/>
    <property type="match status" value="1"/>
</dbReference>
<accession>A0A0L0H5V1</accession>
<reference evidence="2 3" key="1">
    <citation type="submission" date="2009-08" db="EMBL/GenBank/DDBJ databases">
        <title>The Genome Sequence of Spizellomyces punctatus strain DAOM BR117.</title>
        <authorList>
            <consortium name="The Broad Institute Genome Sequencing Platform"/>
            <person name="Russ C."/>
            <person name="Cuomo C."/>
            <person name="Shea T."/>
            <person name="Young S.K."/>
            <person name="Zeng Q."/>
            <person name="Koehrsen M."/>
            <person name="Haas B."/>
            <person name="Borodovsky M."/>
            <person name="Guigo R."/>
            <person name="Alvarado L."/>
            <person name="Berlin A."/>
            <person name="Bochicchio J."/>
            <person name="Borenstein D."/>
            <person name="Chapman S."/>
            <person name="Chen Z."/>
            <person name="Engels R."/>
            <person name="Freedman E."/>
            <person name="Gellesch M."/>
            <person name="Goldberg J."/>
            <person name="Griggs A."/>
            <person name="Gujja S."/>
            <person name="Heiman D."/>
            <person name="Hepburn T."/>
            <person name="Howarth C."/>
            <person name="Jen D."/>
            <person name="Larson L."/>
            <person name="Lewis B."/>
            <person name="Mehta T."/>
            <person name="Park D."/>
            <person name="Pearson M."/>
            <person name="Roberts A."/>
            <person name="Saif S."/>
            <person name="Shenoy N."/>
            <person name="Sisk P."/>
            <person name="Stolte C."/>
            <person name="Sykes S."/>
            <person name="Thomson T."/>
            <person name="Walk T."/>
            <person name="White J."/>
            <person name="Yandava C."/>
            <person name="Burger G."/>
            <person name="Gray M.W."/>
            <person name="Holland P.W.H."/>
            <person name="King N."/>
            <person name="Lang F.B.F."/>
            <person name="Roger A.J."/>
            <person name="Ruiz-Trillo I."/>
            <person name="Lander E."/>
            <person name="Nusbaum C."/>
        </authorList>
    </citation>
    <scope>NUCLEOTIDE SEQUENCE [LARGE SCALE GENOMIC DNA]</scope>
    <source>
        <strain evidence="2 3">DAOM BR117</strain>
    </source>
</reference>
<dbReference type="AlphaFoldDB" id="A0A0L0H5V1"/>
<dbReference type="Proteomes" id="UP000053201">
    <property type="component" value="Unassembled WGS sequence"/>
</dbReference>
<dbReference type="RefSeq" id="XP_016604394.1">
    <property type="nucleotide sequence ID" value="XM_016756415.1"/>
</dbReference>
<dbReference type="eggNOG" id="ENOG502SZGF">
    <property type="taxonomic scope" value="Eukaryota"/>
</dbReference>
<protein>
    <submittedName>
        <fullName evidence="2">Uncharacterized protein</fullName>
    </submittedName>
</protein>
<proteinExistence type="predicted"/>
<dbReference type="EMBL" id="KQ257469">
    <property type="protein sequence ID" value="KNC96354.1"/>
    <property type="molecule type" value="Genomic_DNA"/>
</dbReference>
<dbReference type="OrthoDB" id="1859733at2759"/>
<keyword evidence="1" id="KW-0732">Signal</keyword>
<feature type="chain" id="PRO_5005539707" evidence="1">
    <location>
        <begin position="21"/>
        <end position="171"/>
    </location>
</feature>
<organism evidence="2 3">
    <name type="scientific">Spizellomyces punctatus (strain DAOM BR117)</name>
    <dbReference type="NCBI Taxonomy" id="645134"/>
    <lineage>
        <taxon>Eukaryota</taxon>
        <taxon>Fungi</taxon>
        <taxon>Fungi incertae sedis</taxon>
        <taxon>Chytridiomycota</taxon>
        <taxon>Chytridiomycota incertae sedis</taxon>
        <taxon>Chytridiomycetes</taxon>
        <taxon>Spizellomycetales</taxon>
        <taxon>Spizellomycetaceae</taxon>
        <taxon>Spizellomyces</taxon>
    </lineage>
</organism>